<dbReference type="GO" id="GO:0015937">
    <property type="term" value="P:coenzyme A biosynthetic process"/>
    <property type="evidence" value="ECO:0007669"/>
    <property type="project" value="UniProtKB-UniRule"/>
</dbReference>
<dbReference type="AlphaFoldDB" id="A0A8E4EY47"/>
<dbReference type="EMBL" id="LR890047">
    <property type="protein sequence ID" value="CAD6508681.1"/>
    <property type="molecule type" value="Genomic_DNA"/>
</dbReference>
<evidence type="ECO:0000313" key="7">
    <source>
        <dbReference type="Proteomes" id="UP000683585"/>
    </source>
</evidence>
<gene>
    <name evidence="4 6" type="primary">coaE</name>
    <name evidence="6" type="ORF">PROFFT_A_01830</name>
</gene>
<dbReference type="PANTHER" id="PTHR10695:SF46">
    <property type="entry name" value="BIFUNCTIONAL COENZYME A SYNTHASE-RELATED"/>
    <property type="match status" value="1"/>
</dbReference>
<comment type="similarity">
    <text evidence="4">Belongs to the CoaE family.</text>
</comment>
<protein>
    <recommendedName>
        <fullName evidence="4 5">Dephospho-CoA kinase</fullName>
        <ecNumber evidence="4 5">2.7.1.24</ecNumber>
    </recommendedName>
    <alternativeName>
        <fullName evidence="4">Dephosphocoenzyme A kinase</fullName>
    </alternativeName>
</protein>
<dbReference type="PANTHER" id="PTHR10695">
    <property type="entry name" value="DEPHOSPHO-COA KINASE-RELATED"/>
    <property type="match status" value="1"/>
</dbReference>
<dbReference type="HAMAP" id="MF_00376">
    <property type="entry name" value="Dephospho_CoA_kinase"/>
    <property type="match status" value="1"/>
</dbReference>
<accession>A0A8E4EY47</accession>
<evidence type="ECO:0000256" key="2">
    <source>
        <dbReference type="ARBA" id="ARBA00022840"/>
    </source>
</evidence>
<dbReference type="GO" id="GO:0005737">
    <property type="term" value="C:cytoplasm"/>
    <property type="evidence" value="ECO:0007669"/>
    <property type="project" value="UniProtKB-SubCell"/>
</dbReference>
<evidence type="ECO:0000313" key="6">
    <source>
        <dbReference type="EMBL" id="CAD6508681.1"/>
    </source>
</evidence>
<keyword evidence="7" id="KW-1185">Reference proteome</keyword>
<dbReference type="Proteomes" id="UP000683585">
    <property type="component" value="Chromosome"/>
</dbReference>
<comment type="catalytic activity">
    <reaction evidence="4">
        <text>3'-dephospho-CoA + ATP = ADP + CoA + H(+)</text>
        <dbReference type="Rhea" id="RHEA:18245"/>
        <dbReference type="ChEBI" id="CHEBI:15378"/>
        <dbReference type="ChEBI" id="CHEBI:30616"/>
        <dbReference type="ChEBI" id="CHEBI:57287"/>
        <dbReference type="ChEBI" id="CHEBI:57328"/>
        <dbReference type="ChEBI" id="CHEBI:456216"/>
        <dbReference type="EC" id="2.7.1.24"/>
    </reaction>
</comment>
<comment type="subcellular location">
    <subcellularLocation>
        <location evidence="4">Cytoplasm</location>
    </subcellularLocation>
</comment>
<dbReference type="InterPro" id="IPR001977">
    <property type="entry name" value="Depp_CoAkinase"/>
</dbReference>
<evidence type="ECO:0000256" key="1">
    <source>
        <dbReference type="ARBA" id="ARBA00022741"/>
    </source>
</evidence>
<keyword evidence="1 4" id="KW-0547">Nucleotide-binding</keyword>
<proteinExistence type="inferred from homology"/>
<keyword evidence="2 4" id="KW-0067">ATP-binding</keyword>
<sequence>MTYIVALTGGIGSGKSSVAEKFRLLGVPIIDADIIARKMIAIRTPTLQKISDKFGSKILQNDRSINRISLRNIIFNQPKAKIWLDDLMHPLIYKESQHQLAKVIAPYALWIVPLLIENRLLTQVQRILVIDVDPALQLQRTMRRDGISYNEAKKILLSQATRIQRLSCADDIIDNSSEHTIISSRVFKLHSYYLKRAATSGIIHNIKRY</sequence>
<keyword evidence="3 4" id="KW-0173">Coenzyme A biosynthesis</keyword>
<dbReference type="UniPathway" id="UPA00241">
    <property type="reaction ID" value="UER00356"/>
</dbReference>
<dbReference type="Pfam" id="PF01121">
    <property type="entry name" value="CoaE"/>
    <property type="match status" value="1"/>
</dbReference>
<dbReference type="NCBIfam" id="TIGR00152">
    <property type="entry name" value="dephospho-CoA kinase"/>
    <property type="match status" value="1"/>
</dbReference>
<keyword evidence="4 6" id="KW-0808">Transferase</keyword>
<dbReference type="RefSeq" id="WP_216782612.1">
    <property type="nucleotide sequence ID" value="NZ_LR890047.1"/>
</dbReference>
<comment type="function">
    <text evidence="4">Catalyzes the phosphorylation of the 3'-hydroxyl group of dephosphocoenzyme A to form coenzyme A.</text>
</comment>
<comment type="pathway">
    <text evidence="4">Cofactor biosynthesis; coenzyme A biosynthesis; CoA from (R)-pantothenate: step 5/5.</text>
</comment>
<name>A0A8E4EY47_9ENTR</name>
<dbReference type="CDD" id="cd02022">
    <property type="entry name" value="DPCK"/>
    <property type="match status" value="1"/>
</dbReference>
<evidence type="ECO:0000256" key="4">
    <source>
        <dbReference type="HAMAP-Rule" id="MF_00376"/>
    </source>
</evidence>
<evidence type="ECO:0000256" key="5">
    <source>
        <dbReference type="NCBIfam" id="TIGR00152"/>
    </source>
</evidence>
<keyword evidence="4" id="KW-0963">Cytoplasm</keyword>
<dbReference type="GO" id="GO:0005524">
    <property type="term" value="F:ATP binding"/>
    <property type="evidence" value="ECO:0007669"/>
    <property type="project" value="UniProtKB-UniRule"/>
</dbReference>
<evidence type="ECO:0000256" key="3">
    <source>
        <dbReference type="ARBA" id="ARBA00022993"/>
    </source>
</evidence>
<dbReference type="PROSITE" id="PS51219">
    <property type="entry name" value="DPCK"/>
    <property type="match status" value="1"/>
</dbReference>
<keyword evidence="4 6" id="KW-0418">Kinase</keyword>
<dbReference type="KEGG" id="ptf:PROFFT_A_01830"/>
<reference evidence="6" key="1">
    <citation type="submission" date="2020-10" db="EMBL/GenBank/DDBJ databases">
        <authorList>
            <person name="Szabo G."/>
        </authorList>
    </citation>
    <scope>NUCLEOTIDE SEQUENCE</scope>
    <source>
        <strain evidence="6">PROFFT</strain>
    </source>
</reference>
<dbReference type="GO" id="GO:0004140">
    <property type="term" value="F:dephospho-CoA kinase activity"/>
    <property type="evidence" value="ECO:0007669"/>
    <property type="project" value="UniProtKB-UniRule"/>
</dbReference>
<dbReference type="EC" id="2.7.1.24" evidence="4 5"/>
<feature type="binding site" evidence="4">
    <location>
        <begin position="12"/>
        <end position="17"/>
    </location>
    <ligand>
        <name>ATP</name>
        <dbReference type="ChEBI" id="CHEBI:30616"/>
    </ligand>
</feature>
<organism evidence="6 7">
    <name type="scientific">Candidatus Profftia tarda</name>
    <dbReference type="NCBI Taxonomy" id="1177216"/>
    <lineage>
        <taxon>Bacteria</taxon>
        <taxon>Pseudomonadati</taxon>
        <taxon>Pseudomonadota</taxon>
        <taxon>Gammaproteobacteria</taxon>
        <taxon>Enterobacterales</taxon>
        <taxon>Enterobacteriaceae</taxon>
        <taxon>Candidatus Profftia</taxon>
    </lineage>
</organism>